<name>A0A8S5R985_9VIRU</name>
<reference evidence="1" key="1">
    <citation type="journal article" date="2021" name="Proc. Natl. Acad. Sci. U.S.A.">
        <title>A Catalog of Tens of Thousands of Viruses from Human Metagenomes Reveals Hidden Associations with Chronic Diseases.</title>
        <authorList>
            <person name="Tisza M.J."/>
            <person name="Buck C.B."/>
        </authorList>
    </citation>
    <scope>NUCLEOTIDE SEQUENCE</scope>
    <source>
        <strain evidence="1">Ct6zJ3</strain>
    </source>
</reference>
<accession>A0A8S5R985</accession>
<protein>
    <submittedName>
        <fullName evidence="1">Uncharacterized protein</fullName>
    </submittedName>
</protein>
<proteinExistence type="predicted"/>
<organism evidence="1">
    <name type="scientific">virus sp. ct6zJ3</name>
    <dbReference type="NCBI Taxonomy" id="2826792"/>
    <lineage>
        <taxon>Viruses</taxon>
    </lineage>
</organism>
<evidence type="ECO:0000313" key="1">
    <source>
        <dbReference type="EMBL" id="DAE27641.1"/>
    </source>
</evidence>
<dbReference type="EMBL" id="BK015844">
    <property type="protein sequence ID" value="DAE27641.1"/>
    <property type="molecule type" value="Genomic_DNA"/>
</dbReference>
<sequence length="46" mass="5537">MVDNERLHEQESAETELDKLLEKLELTQEQRDFIDSMRDDKRSEEG</sequence>